<name>A0A5B8I0K5_9STRA</name>
<geneLocation type="mitochondrion" evidence="4"/>
<keyword evidence="1 4" id="KW-0689">Ribosomal protein</keyword>
<accession>A0A5B8I0K5</accession>
<proteinExistence type="predicted"/>
<sequence>MNYIITISSKNKNSLKNFFKFYNKKLAPIASHSLVLSQTQKKTSQKIISILKSPHVNKTAQVHYSSRKFTKQILVFSYKSYLFSLFFKKIQARLFPDIVIEIKSSLKFKHITKLNSKFLDPDHFVIDLKASNDRNATTPSNLFEVQPIQELKSLTKKKNPHKLAHYKSLCAKSLNYFKVWDCYGESVFLSFK</sequence>
<dbReference type="SUPFAM" id="SSF54999">
    <property type="entry name" value="Ribosomal protein S10"/>
    <property type="match status" value="1"/>
</dbReference>
<dbReference type="AlphaFoldDB" id="A0A5B8I0K5"/>
<keyword evidence="2" id="KW-0687">Ribonucleoprotein</keyword>
<dbReference type="Gene3D" id="3.30.70.600">
    <property type="entry name" value="Ribosomal protein S10 domain"/>
    <property type="match status" value="1"/>
</dbReference>
<protein>
    <submittedName>
        <fullName evidence="4">Ribosomal protein S10</fullName>
    </submittedName>
</protein>
<keyword evidence="4" id="KW-0496">Mitochondrion</keyword>
<evidence type="ECO:0000259" key="3">
    <source>
        <dbReference type="Pfam" id="PF00338"/>
    </source>
</evidence>
<reference evidence="4" key="1">
    <citation type="journal article" date="2019" name="Plant Ecol Evol">
        <title>Haslea nusantara (Bacillariophyceae), a new blue diatom from the Java Sea, Indonesia: morphology, biometry and molecular characterization.</title>
        <authorList>
            <person name="Prasetiya F.S."/>
            <person name="Gastineau R."/>
            <person name="Poulin M."/>
            <person name="Lemieux C."/>
            <person name="Turmel M."/>
            <person name="Syakti A.D."/>
            <person name="Hardivillier Y."/>
            <person name="Widowati I."/>
            <person name="Risjani Y."/>
            <person name="Iskandar I."/>
            <person name="Subroto T."/>
            <person name="Falaise C."/>
            <person name="Arsad S."/>
            <person name="Safitri I."/>
            <person name="Mouget J.-L."/>
            <person name="Leignel V."/>
        </authorList>
    </citation>
    <scope>NUCLEOTIDE SEQUENCE</scope>
</reference>
<feature type="domain" description="Small ribosomal subunit protein uS10" evidence="3">
    <location>
        <begin position="5"/>
        <end position="103"/>
    </location>
</feature>
<dbReference type="GO" id="GO:1990904">
    <property type="term" value="C:ribonucleoprotein complex"/>
    <property type="evidence" value="ECO:0007669"/>
    <property type="project" value="UniProtKB-KW"/>
</dbReference>
<dbReference type="InterPro" id="IPR036838">
    <property type="entry name" value="Ribosomal_uS10_dom_sf"/>
</dbReference>
<evidence type="ECO:0000256" key="2">
    <source>
        <dbReference type="ARBA" id="ARBA00023274"/>
    </source>
</evidence>
<dbReference type="GO" id="GO:0005840">
    <property type="term" value="C:ribosome"/>
    <property type="evidence" value="ECO:0007669"/>
    <property type="project" value="UniProtKB-KW"/>
</dbReference>
<evidence type="ECO:0000256" key="1">
    <source>
        <dbReference type="ARBA" id="ARBA00022980"/>
    </source>
</evidence>
<dbReference type="EMBL" id="MH681882">
    <property type="protein sequence ID" value="QDX17594.1"/>
    <property type="molecule type" value="Genomic_DNA"/>
</dbReference>
<gene>
    <name evidence="4" type="primary">rps10</name>
</gene>
<organism evidence="4">
    <name type="scientific">Haslea nusantara</name>
    <dbReference type="NCBI Taxonomy" id="2600302"/>
    <lineage>
        <taxon>Eukaryota</taxon>
        <taxon>Sar</taxon>
        <taxon>Stramenopiles</taxon>
        <taxon>Ochrophyta</taxon>
        <taxon>Bacillariophyta</taxon>
        <taxon>Bacillariophyceae</taxon>
        <taxon>Bacillariophycidae</taxon>
        <taxon>Naviculales</taxon>
        <taxon>Naviculaceae</taxon>
        <taxon>Haslea</taxon>
    </lineage>
</organism>
<dbReference type="Pfam" id="PF00338">
    <property type="entry name" value="Ribosomal_S10"/>
    <property type="match status" value="1"/>
</dbReference>
<dbReference type="GeneID" id="41663700"/>
<dbReference type="InterPro" id="IPR027486">
    <property type="entry name" value="Ribosomal_uS10_dom"/>
</dbReference>
<evidence type="ECO:0000313" key="4">
    <source>
        <dbReference type="EMBL" id="QDX17594.1"/>
    </source>
</evidence>
<dbReference type="RefSeq" id="YP_009687994.1">
    <property type="nucleotide sequence ID" value="NC_044492.1"/>
</dbReference>